<dbReference type="CDD" id="cd06261">
    <property type="entry name" value="TM_PBP2"/>
    <property type="match status" value="1"/>
</dbReference>
<feature type="transmembrane region" description="Helical" evidence="7">
    <location>
        <begin position="35"/>
        <end position="56"/>
    </location>
</feature>
<dbReference type="AlphaFoldDB" id="A0A6B1G2V7"/>
<feature type="transmembrane region" description="Helical" evidence="7">
    <location>
        <begin position="98"/>
        <end position="123"/>
    </location>
</feature>
<evidence type="ECO:0000256" key="2">
    <source>
        <dbReference type="ARBA" id="ARBA00022448"/>
    </source>
</evidence>
<dbReference type="Gene3D" id="1.10.3720.10">
    <property type="entry name" value="MetI-like"/>
    <property type="match status" value="1"/>
</dbReference>
<evidence type="ECO:0000256" key="7">
    <source>
        <dbReference type="RuleBase" id="RU363032"/>
    </source>
</evidence>
<evidence type="ECO:0000313" key="9">
    <source>
        <dbReference type="EMBL" id="MYH63259.1"/>
    </source>
</evidence>
<dbReference type="InterPro" id="IPR053523">
    <property type="entry name" value="Oligopeptide_permease_AppC"/>
</dbReference>
<comment type="caution">
    <text evidence="9">The sequence shown here is derived from an EMBL/GenBank/DDBJ whole genome shotgun (WGS) entry which is preliminary data.</text>
</comment>
<keyword evidence="6 7" id="KW-0472">Membrane</keyword>
<keyword evidence="2 7" id="KW-0813">Transport</keyword>
<dbReference type="Pfam" id="PF00528">
    <property type="entry name" value="BPD_transp_1"/>
    <property type="match status" value="1"/>
</dbReference>
<dbReference type="Pfam" id="PF12911">
    <property type="entry name" value="OppC_N"/>
    <property type="match status" value="1"/>
</dbReference>
<evidence type="ECO:0000259" key="8">
    <source>
        <dbReference type="PROSITE" id="PS50928"/>
    </source>
</evidence>
<organism evidence="9">
    <name type="scientific">Caldilineaceae bacterium SB0675_bin_29</name>
    <dbReference type="NCBI Taxonomy" id="2605266"/>
    <lineage>
        <taxon>Bacteria</taxon>
        <taxon>Bacillati</taxon>
        <taxon>Chloroflexota</taxon>
        <taxon>Caldilineae</taxon>
        <taxon>Caldilineales</taxon>
        <taxon>Caldilineaceae</taxon>
    </lineage>
</organism>
<comment type="subcellular location">
    <subcellularLocation>
        <location evidence="1 7">Cell membrane</location>
        <topology evidence="1 7">Multi-pass membrane protein</topology>
    </subcellularLocation>
</comment>
<evidence type="ECO:0000256" key="6">
    <source>
        <dbReference type="ARBA" id="ARBA00023136"/>
    </source>
</evidence>
<evidence type="ECO:0000256" key="4">
    <source>
        <dbReference type="ARBA" id="ARBA00022692"/>
    </source>
</evidence>
<dbReference type="GO" id="GO:0005886">
    <property type="term" value="C:plasma membrane"/>
    <property type="evidence" value="ECO:0007669"/>
    <property type="project" value="UniProtKB-SubCell"/>
</dbReference>
<keyword evidence="3" id="KW-1003">Cell membrane</keyword>
<comment type="similarity">
    <text evidence="7">Belongs to the binding-protein-dependent transport system permease family.</text>
</comment>
<evidence type="ECO:0000256" key="1">
    <source>
        <dbReference type="ARBA" id="ARBA00004651"/>
    </source>
</evidence>
<dbReference type="PANTHER" id="PTHR43386:SF1">
    <property type="entry name" value="D,D-DIPEPTIDE TRANSPORT SYSTEM PERMEASE PROTEIN DDPC-RELATED"/>
    <property type="match status" value="1"/>
</dbReference>
<dbReference type="EMBL" id="VYDA01000580">
    <property type="protein sequence ID" value="MYH63259.1"/>
    <property type="molecule type" value="Genomic_DNA"/>
</dbReference>
<reference evidence="9" key="1">
    <citation type="submission" date="2019-09" db="EMBL/GenBank/DDBJ databases">
        <title>Characterisation of the sponge microbiome using genome-centric metagenomics.</title>
        <authorList>
            <person name="Engelberts J.P."/>
            <person name="Robbins S.J."/>
            <person name="De Goeij J.M."/>
            <person name="Aranda M."/>
            <person name="Bell S.C."/>
            <person name="Webster N.S."/>
        </authorList>
    </citation>
    <scope>NUCLEOTIDE SEQUENCE</scope>
    <source>
        <strain evidence="9">SB0675_bin_29</strain>
    </source>
</reference>
<dbReference type="SUPFAM" id="SSF161098">
    <property type="entry name" value="MetI-like"/>
    <property type="match status" value="1"/>
</dbReference>
<dbReference type="NCBIfam" id="NF045476">
    <property type="entry name" value="Opp4C"/>
    <property type="match status" value="1"/>
</dbReference>
<dbReference type="PROSITE" id="PS50928">
    <property type="entry name" value="ABC_TM1"/>
    <property type="match status" value="1"/>
</dbReference>
<protein>
    <submittedName>
        <fullName evidence="9">ABC transporter permease</fullName>
    </submittedName>
</protein>
<feature type="transmembrane region" description="Helical" evidence="7">
    <location>
        <begin position="135"/>
        <end position="153"/>
    </location>
</feature>
<evidence type="ECO:0000256" key="5">
    <source>
        <dbReference type="ARBA" id="ARBA00022989"/>
    </source>
</evidence>
<sequence length="303" mass="32640">MSHARNTASPQIAEQQLPVDSPFARSLRRFLRHRVAVVGSLIVLILVLIALTAPLITPYDPVKANLREIDSPPNGRHIFGTDQVGRDVLTRVVYGARVSMSVGIVAVSLTTIIGVIIGGLGGYVGGRTDDLLMRFTELVMMFPTFILMITLATVLEPSIFTLMLVIGLFNWPGLARLVRGQVLSLRETEFVTAARTVGATDWRIMWVHIFPHVVGPVVVSMTLGTAGAILAEAGLSYLGLGVQAPVPSWGGMVSRAANFTALAIFPWQWLPPGMAITLAVLAINFMGDGLRDALDVRSRHGGI</sequence>
<dbReference type="PANTHER" id="PTHR43386">
    <property type="entry name" value="OLIGOPEPTIDE TRANSPORT SYSTEM PERMEASE PROTEIN APPC"/>
    <property type="match status" value="1"/>
</dbReference>
<dbReference type="InterPro" id="IPR000515">
    <property type="entry name" value="MetI-like"/>
</dbReference>
<dbReference type="GO" id="GO:0055085">
    <property type="term" value="P:transmembrane transport"/>
    <property type="evidence" value="ECO:0007669"/>
    <property type="project" value="InterPro"/>
</dbReference>
<feature type="transmembrane region" description="Helical" evidence="7">
    <location>
        <begin position="213"/>
        <end position="231"/>
    </location>
</feature>
<keyword evidence="5 7" id="KW-1133">Transmembrane helix</keyword>
<feature type="domain" description="ABC transmembrane type-1" evidence="8">
    <location>
        <begin position="96"/>
        <end position="287"/>
    </location>
</feature>
<feature type="transmembrane region" description="Helical" evidence="7">
    <location>
        <begin position="159"/>
        <end position="178"/>
    </location>
</feature>
<dbReference type="InterPro" id="IPR050366">
    <property type="entry name" value="BP-dependent_transpt_permease"/>
</dbReference>
<proteinExistence type="inferred from homology"/>
<accession>A0A6B1G2V7</accession>
<keyword evidence="4 7" id="KW-0812">Transmembrane</keyword>
<name>A0A6B1G2V7_9CHLR</name>
<dbReference type="InterPro" id="IPR025966">
    <property type="entry name" value="OppC_N"/>
</dbReference>
<gene>
    <name evidence="9" type="ORF">F4148_16390</name>
</gene>
<evidence type="ECO:0000256" key="3">
    <source>
        <dbReference type="ARBA" id="ARBA00022475"/>
    </source>
</evidence>
<dbReference type="InterPro" id="IPR035906">
    <property type="entry name" value="MetI-like_sf"/>
</dbReference>
<feature type="transmembrane region" description="Helical" evidence="7">
    <location>
        <begin position="269"/>
        <end position="287"/>
    </location>
</feature>